<reference evidence="2" key="2">
    <citation type="journal article" date="2013" name="PLoS ONE">
        <title>A Gene Expression Study of the Activities of Aromatic Ring-Cleavage Dioxygenases in Mycobacterium gilvum PYR-GCK to Changes in Salinity and pH during Pyrene Degradation.</title>
        <authorList>
            <person name="Badejo A.C."/>
            <person name="Badejo A.O."/>
            <person name="Shin K.H."/>
            <person name="Chai Y.G."/>
        </authorList>
    </citation>
    <scope>NUCLEOTIDE SEQUENCE [LARGE SCALE GENOMIC DNA]</scope>
    <source>
        <strain evidence="2">PYR-GCK</strain>
    </source>
</reference>
<dbReference type="eggNOG" id="ENOG5031KNY">
    <property type="taxonomic scope" value="Bacteria"/>
</dbReference>
<organism evidence="2">
    <name type="scientific">Mycolicibacterium gilvum (strain PYR-GCK)</name>
    <name type="common">Mycobacterium gilvum (strain PYR-GCK)</name>
    <dbReference type="NCBI Taxonomy" id="350054"/>
    <lineage>
        <taxon>Bacteria</taxon>
        <taxon>Bacillati</taxon>
        <taxon>Actinomycetota</taxon>
        <taxon>Actinomycetes</taxon>
        <taxon>Mycobacteriales</taxon>
        <taxon>Mycobacteriaceae</taxon>
        <taxon>Mycolicibacterium</taxon>
    </lineage>
</organism>
<gene>
    <name evidence="2" type="ordered locus">Mflv_2647</name>
</gene>
<sequence length="121" mass="12218">MAMHARALARRPRKPRVVGLAALCAAAAFATLSVGTAHADVDEVAPAPAVTSRQASTNAVIRINDLGVAGGISEARLADAGVIEAEGSSSTEVRDSVKAVPGDKAKGYLGSYPVGPPLGDW</sequence>
<feature type="signal peptide" evidence="1">
    <location>
        <begin position="1"/>
        <end position="39"/>
    </location>
</feature>
<reference evidence="2" key="1">
    <citation type="submission" date="2007-04" db="EMBL/GenBank/DDBJ databases">
        <authorList>
            <consortium name="US DOE Joint Genome Institute"/>
            <person name="Copeland A."/>
            <person name="Lucas S."/>
            <person name="Lapidus A."/>
            <person name="Barry K."/>
            <person name="Detter J.C."/>
            <person name="Glavina del Rio T."/>
            <person name="Hammon N."/>
            <person name="Israni S."/>
            <person name="Dalin E."/>
            <person name="Tice H."/>
            <person name="Pitluck S."/>
            <person name="Chain P."/>
            <person name="Malfatti S."/>
            <person name="Shin M."/>
            <person name="Vergez L."/>
            <person name="Schmutz J."/>
            <person name="Larimer F."/>
            <person name="Land M."/>
            <person name="Hauser L."/>
            <person name="Kyrpides N."/>
            <person name="Mikhailova N."/>
            <person name="Miller C."/>
            <person name="Richardson P."/>
        </authorList>
    </citation>
    <scope>NUCLEOTIDE SEQUENCE</scope>
    <source>
        <strain evidence="2">PYR-GCK</strain>
    </source>
</reference>
<evidence type="ECO:0008006" key="3">
    <source>
        <dbReference type="Google" id="ProtNLM"/>
    </source>
</evidence>
<dbReference type="STRING" id="350054.Mflv_2647"/>
<protein>
    <recommendedName>
        <fullName evidence="3">Secreted protein</fullName>
    </recommendedName>
</protein>
<evidence type="ECO:0000313" key="2">
    <source>
        <dbReference type="EMBL" id="ABP45124.1"/>
    </source>
</evidence>
<evidence type="ECO:0000256" key="1">
    <source>
        <dbReference type="SAM" id="SignalP"/>
    </source>
</evidence>
<accession>A4T2I3</accession>
<dbReference type="EMBL" id="CP000656">
    <property type="protein sequence ID" value="ABP45124.1"/>
    <property type="molecule type" value="Genomic_DNA"/>
</dbReference>
<proteinExistence type="predicted"/>
<dbReference type="AlphaFoldDB" id="A4T2I3"/>
<keyword evidence="1" id="KW-0732">Signal</keyword>
<dbReference type="HOGENOM" id="CLU_2082243_0_0_11"/>
<dbReference type="KEGG" id="mgi:Mflv_2647"/>
<dbReference type="OrthoDB" id="4629024at2"/>
<name>A4T2I3_MYCGI</name>
<feature type="chain" id="PRO_5002672881" description="Secreted protein" evidence="1">
    <location>
        <begin position="40"/>
        <end position="121"/>
    </location>
</feature>